<accession>A0A9D2CAN1</accession>
<keyword evidence="1 2" id="KW-0732">Signal</keyword>
<dbReference type="PROSITE" id="PS51257">
    <property type="entry name" value="PROKAR_LIPOPROTEIN"/>
    <property type="match status" value="1"/>
</dbReference>
<dbReference type="Gene3D" id="3.40.190.10">
    <property type="entry name" value="Periplasmic binding protein-like II"/>
    <property type="match status" value="2"/>
</dbReference>
<dbReference type="SUPFAM" id="SSF53850">
    <property type="entry name" value="Periplasmic binding protein-like II"/>
    <property type="match status" value="1"/>
</dbReference>
<comment type="caution">
    <text evidence="3">The sequence shown here is derived from an EMBL/GenBank/DDBJ whole genome shotgun (WGS) entry which is preliminary data.</text>
</comment>
<dbReference type="EMBL" id="DXDC01000358">
    <property type="protein sequence ID" value="HIY66963.1"/>
    <property type="molecule type" value="Genomic_DNA"/>
</dbReference>
<evidence type="ECO:0000313" key="4">
    <source>
        <dbReference type="Proteomes" id="UP000824005"/>
    </source>
</evidence>
<dbReference type="Pfam" id="PF13343">
    <property type="entry name" value="SBP_bac_6"/>
    <property type="match status" value="1"/>
</dbReference>
<protein>
    <submittedName>
        <fullName evidence="3">Extracellular solute-binding protein</fullName>
    </submittedName>
</protein>
<feature type="signal peptide" evidence="2">
    <location>
        <begin position="1"/>
        <end position="25"/>
    </location>
</feature>
<feature type="chain" id="PRO_5039059582" evidence="2">
    <location>
        <begin position="26"/>
        <end position="366"/>
    </location>
</feature>
<dbReference type="PANTHER" id="PTHR30006">
    <property type="entry name" value="THIAMINE-BINDING PERIPLASMIC PROTEIN-RELATED"/>
    <property type="match status" value="1"/>
</dbReference>
<evidence type="ECO:0000313" key="3">
    <source>
        <dbReference type="EMBL" id="HIY66963.1"/>
    </source>
</evidence>
<sequence>MKNRKRTLLAGVAVGALALTGCGDAATDTTTNEGGDLVVGDQIIATAEAYEAAQGEAPITFYTGASEVSEQQVADLFAEETGLEVDIIRLPPNRLNERILSEQAAGQLGADVIRISGEDLIEGIADADVFVPVDLQDDISQGLFEEAVFEDGLYYSSYDRIYSFGYNNQVVDEADAPEDWADLLDPKWSGQSAIVQVGAGGSTAALTRFQIDVLGEDYLEEYAANNPRIFDSSAALNDALARGEVAVGTIPVATAYSAVLDGAPISIATPVEGAPAYPFYIGQTGSSSSPNAAEIFMNWMLATSAQEQAASMGDYPVRDGISNPSIGDIELPPADSEFVYRATIEESLDNLESDAELWTEIFGYTG</sequence>
<dbReference type="AlphaFoldDB" id="A0A9D2CAN1"/>
<gene>
    <name evidence="3" type="ORF">H9830_11885</name>
</gene>
<evidence type="ECO:0000256" key="2">
    <source>
        <dbReference type="SAM" id="SignalP"/>
    </source>
</evidence>
<reference evidence="3" key="2">
    <citation type="submission" date="2021-04" db="EMBL/GenBank/DDBJ databases">
        <authorList>
            <person name="Gilroy R."/>
        </authorList>
    </citation>
    <scope>NUCLEOTIDE SEQUENCE</scope>
    <source>
        <strain evidence="3">ChiGjej1B1-98</strain>
    </source>
</reference>
<dbReference type="Proteomes" id="UP000824005">
    <property type="component" value="Unassembled WGS sequence"/>
</dbReference>
<reference evidence="3" key="1">
    <citation type="journal article" date="2021" name="PeerJ">
        <title>Extensive microbial diversity within the chicken gut microbiome revealed by metagenomics and culture.</title>
        <authorList>
            <person name="Gilroy R."/>
            <person name="Ravi A."/>
            <person name="Getino M."/>
            <person name="Pursley I."/>
            <person name="Horton D.L."/>
            <person name="Alikhan N.F."/>
            <person name="Baker D."/>
            <person name="Gharbi K."/>
            <person name="Hall N."/>
            <person name="Watson M."/>
            <person name="Adriaenssens E.M."/>
            <person name="Foster-Nyarko E."/>
            <person name="Jarju S."/>
            <person name="Secka A."/>
            <person name="Antonio M."/>
            <person name="Oren A."/>
            <person name="Chaudhuri R.R."/>
            <person name="La Ragione R."/>
            <person name="Hildebrand F."/>
            <person name="Pallen M.J."/>
        </authorList>
    </citation>
    <scope>NUCLEOTIDE SEQUENCE</scope>
    <source>
        <strain evidence="3">ChiGjej1B1-98</strain>
    </source>
</reference>
<evidence type="ECO:0000256" key="1">
    <source>
        <dbReference type="ARBA" id="ARBA00022729"/>
    </source>
</evidence>
<organism evidence="3 4">
    <name type="scientific">Candidatus Agrococcus pullicola</name>
    <dbReference type="NCBI Taxonomy" id="2838429"/>
    <lineage>
        <taxon>Bacteria</taxon>
        <taxon>Bacillati</taxon>
        <taxon>Actinomycetota</taxon>
        <taxon>Actinomycetes</taxon>
        <taxon>Micrococcales</taxon>
        <taxon>Microbacteriaceae</taxon>
        <taxon>Agrococcus</taxon>
    </lineage>
</organism>
<name>A0A9D2CAN1_9MICO</name>
<proteinExistence type="predicted"/>